<evidence type="ECO:0000313" key="5">
    <source>
        <dbReference type="Proteomes" id="UP000001292"/>
    </source>
</evidence>
<accession>B4HZI6</accession>
<evidence type="ECO:0000313" key="4">
    <source>
        <dbReference type="EMBL" id="EDW53443.1"/>
    </source>
</evidence>
<keyword evidence="1" id="KW-0813">Transport</keyword>
<reference evidence="4 5" key="1">
    <citation type="journal article" date="2007" name="Nature">
        <title>Evolution of genes and genomes on the Drosophila phylogeny.</title>
        <authorList>
            <consortium name="Drosophila 12 Genomes Consortium"/>
            <person name="Clark A.G."/>
            <person name="Eisen M.B."/>
            <person name="Smith D.R."/>
            <person name="Bergman C.M."/>
            <person name="Oliver B."/>
            <person name="Markow T.A."/>
            <person name="Kaufman T.C."/>
            <person name="Kellis M."/>
            <person name="Gelbart W."/>
            <person name="Iyer V.N."/>
            <person name="Pollard D.A."/>
            <person name="Sackton T.B."/>
            <person name="Larracuente A.M."/>
            <person name="Singh N.D."/>
            <person name="Abad J.P."/>
            <person name="Abt D.N."/>
            <person name="Adryan B."/>
            <person name="Aguade M."/>
            <person name="Akashi H."/>
            <person name="Anderson W.W."/>
            <person name="Aquadro C.F."/>
            <person name="Ardell D.H."/>
            <person name="Arguello R."/>
            <person name="Artieri C.G."/>
            <person name="Barbash D.A."/>
            <person name="Barker D."/>
            <person name="Barsanti P."/>
            <person name="Batterham P."/>
            <person name="Batzoglou S."/>
            <person name="Begun D."/>
            <person name="Bhutkar A."/>
            <person name="Blanco E."/>
            <person name="Bosak S.A."/>
            <person name="Bradley R.K."/>
            <person name="Brand A.D."/>
            <person name="Brent M.R."/>
            <person name="Brooks A.N."/>
            <person name="Brown R.H."/>
            <person name="Butlin R.K."/>
            <person name="Caggese C."/>
            <person name="Calvi B.R."/>
            <person name="Bernardo de Carvalho A."/>
            <person name="Caspi A."/>
            <person name="Castrezana S."/>
            <person name="Celniker S.E."/>
            <person name="Chang J.L."/>
            <person name="Chapple C."/>
            <person name="Chatterji S."/>
            <person name="Chinwalla A."/>
            <person name="Civetta A."/>
            <person name="Clifton S.W."/>
            <person name="Comeron J.M."/>
            <person name="Costello J.C."/>
            <person name="Coyne J.A."/>
            <person name="Daub J."/>
            <person name="David R.G."/>
            <person name="Delcher A.L."/>
            <person name="Delehaunty K."/>
            <person name="Do C.B."/>
            <person name="Ebling H."/>
            <person name="Edwards K."/>
            <person name="Eickbush T."/>
            <person name="Evans J.D."/>
            <person name="Filipski A."/>
            <person name="Findeiss S."/>
            <person name="Freyhult E."/>
            <person name="Fulton L."/>
            <person name="Fulton R."/>
            <person name="Garcia A.C."/>
            <person name="Gardiner A."/>
            <person name="Garfield D.A."/>
            <person name="Garvin B.E."/>
            <person name="Gibson G."/>
            <person name="Gilbert D."/>
            <person name="Gnerre S."/>
            <person name="Godfrey J."/>
            <person name="Good R."/>
            <person name="Gotea V."/>
            <person name="Gravely B."/>
            <person name="Greenberg A.J."/>
            <person name="Griffiths-Jones S."/>
            <person name="Gross S."/>
            <person name="Guigo R."/>
            <person name="Gustafson E.A."/>
            <person name="Haerty W."/>
            <person name="Hahn M.W."/>
            <person name="Halligan D.L."/>
            <person name="Halpern A.L."/>
            <person name="Halter G.M."/>
            <person name="Han M.V."/>
            <person name="Heger A."/>
            <person name="Hillier L."/>
            <person name="Hinrichs A.S."/>
            <person name="Holmes I."/>
            <person name="Hoskins R.A."/>
            <person name="Hubisz M.J."/>
            <person name="Hultmark D."/>
            <person name="Huntley M.A."/>
            <person name="Jaffe D.B."/>
            <person name="Jagadeeshan S."/>
            <person name="Jeck W.R."/>
            <person name="Johnson J."/>
            <person name="Jones C.D."/>
            <person name="Jordan W.C."/>
            <person name="Karpen G.H."/>
            <person name="Kataoka E."/>
            <person name="Keightley P.D."/>
            <person name="Kheradpour P."/>
            <person name="Kirkness E.F."/>
            <person name="Koerich L.B."/>
            <person name="Kristiansen K."/>
            <person name="Kudrna D."/>
            <person name="Kulathinal R.J."/>
            <person name="Kumar S."/>
            <person name="Kwok R."/>
            <person name="Lander E."/>
            <person name="Langley C.H."/>
            <person name="Lapoint R."/>
            <person name="Lazzaro B.P."/>
            <person name="Lee S.J."/>
            <person name="Levesque L."/>
            <person name="Li R."/>
            <person name="Lin C.F."/>
            <person name="Lin M.F."/>
            <person name="Lindblad-Toh K."/>
            <person name="Llopart A."/>
            <person name="Long M."/>
            <person name="Low L."/>
            <person name="Lozovsky E."/>
            <person name="Lu J."/>
            <person name="Luo M."/>
            <person name="Machado C.A."/>
            <person name="Makalowski W."/>
            <person name="Marzo M."/>
            <person name="Matsuda M."/>
            <person name="Matzkin L."/>
            <person name="McAllister B."/>
            <person name="McBride C.S."/>
            <person name="McKernan B."/>
            <person name="McKernan K."/>
            <person name="Mendez-Lago M."/>
            <person name="Minx P."/>
            <person name="Mollenhauer M.U."/>
            <person name="Montooth K."/>
            <person name="Mount S.M."/>
            <person name="Mu X."/>
            <person name="Myers E."/>
            <person name="Negre B."/>
            <person name="Newfeld S."/>
            <person name="Nielsen R."/>
            <person name="Noor M.A."/>
            <person name="O'Grady P."/>
            <person name="Pachter L."/>
            <person name="Papaceit M."/>
            <person name="Parisi M.J."/>
            <person name="Parisi M."/>
            <person name="Parts L."/>
            <person name="Pedersen J.S."/>
            <person name="Pesole G."/>
            <person name="Phillippy A.M."/>
            <person name="Ponting C.P."/>
            <person name="Pop M."/>
            <person name="Porcelli D."/>
            <person name="Powell J.R."/>
            <person name="Prohaska S."/>
            <person name="Pruitt K."/>
            <person name="Puig M."/>
            <person name="Quesneville H."/>
            <person name="Ram K.R."/>
            <person name="Rand D."/>
            <person name="Rasmussen M.D."/>
            <person name="Reed L.K."/>
            <person name="Reenan R."/>
            <person name="Reily A."/>
            <person name="Remington K.A."/>
            <person name="Rieger T.T."/>
            <person name="Ritchie M.G."/>
            <person name="Robin C."/>
            <person name="Rogers Y.H."/>
            <person name="Rohde C."/>
            <person name="Rozas J."/>
            <person name="Rubenfield M.J."/>
            <person name="Ruiz A."/>
            <person name="Russo S."/>
            <person name="Salzberg S.L."/>
            <person name="Sanchez-Gracia A."/>
            <person name="Saranga D.J."/>
            <person name="Sato H."/>
            <person name="Schaeffer S.W."/>
            <person name="Schatz M.C."/>
            <person name="Schlenke T."/>
            <person name="Schwartz R."/>
            <person name="Segarra C."/>
            <person name="Singh R.S."/>
            <person name="Sirot L."/>
            <person name="Sirota M."/>
            <person name="Sisneros N.B."/>
            <person name="Smith C.D."/>
            <person name="Smith T.F."/>
            <person name="Spieth J."/>
            <person name="Stage D.E."/>
            <person name="Stark A."/>
            <person name="Stephan W."/>
            <person name="Strausberg R.L."/>
            <person name="Strempel S."/>
            <person name="Sturgill D."/>
            <person name="Sutton G."/>
            <person name="Sutton G.G."/>
            <person name="Tao W."/>
            <person name="Teichmann S."/>
            <person name="Tobari Y.N."/>
            <person name="Tomimura Y."/>
            <person name="Tsolas J.M."/>
            <person name="Valente V.L."/>
            <person name="Venter E."/>
            <person name="Venter J.C."/>
            <person name="Vicario S."/>
            <person name="Vieira F.G."/>
            <person name="Vilella A.J."/>
            <person name="Villasante A."/>
            <person name="Walenz B."/>
            <person name="Wang J."/>
            <person name="Wasserman M."/>
            <person name="Watts T."/>
            <person name="Wilson D."/>
            <person name="Wilson R.K."/>
            <person name="Wing R.A."/>
            <person name="Wolfner M.F."/>
            <person name="Wong A."/>
            <person name="Wong G.K."/>
            <person name="Wu C.I."/>
            <person name="Wu G."/>
            <person name="Yamamoto D."/>
            <person name="Yang H.P."/>
            <person name="Yang S.P."/>
            <person name="Yorke J.A."/>
            <person name="Yoshida K."/>
            <person name="Zdobnov E."/>
            <person name="Zhang P."/>
            <person name="Zhang Y."/>
            <person name="Zimin A.V."/>
            <person name="Baldwin J."/>
            <person name="Abdouelleil A."/>
            <person name="Abdulkadir J."/>
            <person name="Abebe A."/>
            <person name="Abera B."/>
            <person name="Abreu J."/>
            <person name="Acer S.C."/>
            <person name="Aftuck L."/>
            <person name="Alexander A."/>
            <person name="An P."/>
            <person name="Anderson E."/>
            <person name="Anderson S."/>
            <person name="Arachi H."/>
            <person name="Azer M."/>
            <person name="Bachantsang P."/>
            <person name="Barry A."/>
            <person name="Bayul T."/>
            <person name="Berlin A."/>
            <person name="Bessette D."/>
            <person name="Bloom T."/>
            <person name="Blye J."/>
            <person name="Boguslavskiy L."/>
            <person name="Bonnet C."/>
            <person name="Boukhgalter B."/>
            <person name="Bourzgui I."/>
            <person name="Brown A."/>
            <person name="Cahill P."/>
            <person name="Channer S."/>
            <person name="Cheshatsang Y."/>
            <person name="Chuda L."/>
            <person name="Citroen M."/>
            <person name="Collymore A."/>
            <person name="Cooke P."/>
            <person name="Costello M."/>
            <person name="D'Aco K."/>
            <person name="Daza R."/>
            <person name="De Haan G."/>
            <person name="DeGray S."/>
            <person name="DeMaso C."/>
            <person name="Dhargay N."/>
            <person name="Dooley K."/>
            <person name="Dooley E."/>
            <person name="Doricent M."/>
            <person name="Dorje P."/>
            <person name="Dorjee K."/>
            <person name="Dupes A."/>
            <person name="Elong R."/>
            <person name="Falk J."/>
            <person name="Farina A."/>
            <person name="Faro S."/>
            <person name="Ferguson D."/>
            <person name="Fisher S."/>
            <person name="Foley C.D."/>
            <person name="Franke A."/>
            <person name="Friedrich D."/>
            <person name="Gadbois L."/>
            <person name="Gearin G."/>
            <person name="Gearin C.R."/>
            <person name="Giannoukos G."/>
            <person name="Goode T."/>
            <person name="Graham J."/>
            <person name="Grandbois E."/>
            <person name="Grewal S."/>
            <person name="Gyaltsen K."/>
            <person name="Hafez N."/>
            <person name="Hagos B."/>
            <person name="Hall J."/>
            <person name="Henson C."/>
            <person name="Hollinger A."/>
            <person name="Honan T."/>
            <person name="Huard M.D."/>
            <person name="Hughes L."/>
            <person name="Hurhula B."/>
            <person name="Husby M.E."/>
            <person name="Kamat A."/>
            <person name="Kanga B."/>
            <person name="Kashin S."/>
            <person name="Khazanovich D."/>
            <person name="Kisner P."/>
            <person name="Lance K."/>
            <person name="Lara M."/>
            <person name="Lee W."/>
            <person name="Lennon N."/>
            <person name="Letendre F."/>
            <person name="LeVine R."/>
            <person name="Lipovsky A."/>
            <person name="Liu X."/>
            <person name="Liu J."/>
            <person name="Liu S."/>
            <person name="Lokyitsang T."/>
            <person name="Lokyitsang Y."/>
            <person name="Lubonja R."/>
            <person name="Lui A."/>
            <person name="MacDonald P."/>
            <person name="Magnisalis V."/>
            <person name="Maru K."/>
            <person name="Matthews C."/>
            <person name="McCusker W."/>
            <person name="McDonough S."/>
            <person name="Mehta T."/>
            <person name="Meldrim J."/>
            <person name="Meneus L."/>
            <person name="Mihai O."/>
            <person name="Mihalev A."/>
            <person name="Mihova T."/>
            <person name="Mittelman R."/>
            <person name="Mlenga V."/>
            <person name="Montmayeur A."/>
            <person name="Mulrain L."/>
            <person name="Navidi A."/>
            <person name="Naylor J."/>
            <person name="Negash T."/>
            <person name="Nguyen T."/>
            <person name="Nguyen N."/>
            <person name="Nicol R."/>
            <person name="Norbu C."/>
            <person name="Norbu N."/>
            <person name="Novod N."/>
            <person name="O'Neill B."/>
            <person name="Osman S."/>
            <person name="Markiewicz E."/>
            <person name="Oyono O.L."/>
            <person name="Patti C."/>
            <person name="Phunkhang P."/>
            <person name="Pierre F."/>
            <person name="Priest M."/>
            <person name="Raghuraman S."/>
            <person name="Rege F."/>
            <person name="Reyes R."/>
            <person name="Rise C."/>
            <person name="Rogov P."/>
            <person name="Ross K."/>
            <person name="Ryan E."/>
            <person name="Settipalli S."/>
            <person name="Shea T."/>
            <person name="Sherpa N."/>
            <person name="Shi L."/>
            <person name="Shih D."/>
            <person name="Sparrow T."/>
            <person name="Spaulding J."/>
            <person name="Stalker J."/>
            <person name="Stange-Thomann N."/>
            <person name="Stavropoulos S."/>
            <person name="Stone C."/>
            <person name="Strader C."/>
            <person name="Tesfaye S."/>
            <person name="Thomson T."/>
            <person name="Thoulutsang Y."/>
            <person name="Thoulutsang D."/>
            <person name="Topham K."/>
            <person name="Topping I."/>
            <person name="Tsamla T."/>
            <person name="Vassiliev H."/>
            <person name="Vo A."/>
            <person name="Wangchuk T."/>
            <person name="Wangdi T."/>
            <person name="Weiand M."/>
            <person name="Wilkinson J."/>
            <person name="Wilson A."/>
            <person name="Yadav S."/>
            <person name="Young G."/>
            <person name="Yu Q."/>
            <person name="Zembek L."/>
            <person name="Zhong D."/>
            <person name="Zimmer A."/>
            <person name="Zwirko Z."/>
            <person name="Jaffe D.B."/>
            <person name="Alvarez P."/>
            <person name="Brockman W."/>
            <person name="Butler J."/>
            <person name="Chin C."/>
            <person name="Gnerre S."/>
            <person name="Grabherr M."/>
            <person name="Kleber M."/>
            <person name="Mauceli E."/>
            <person name="MacCallum I."/>
        </authorList>
    </citation>
    <scope>NUCLEOTIDE SEQUENCE [LARGE SCALE GENOMIC DNA]</scope>
    <source>
        <strain evidence="5">Rob3c / Tucson 14021-0248.25</strain>
    </source>
</reference>
<feature type="region of interest" description="Disordered" evidence="2">
    <location>
        <begin position="927"/>
        <end position="947"/>
    </location>
</feature>
<feature type="compositionally biased region" description="Basic and acidic residues" evidence="2">
    <location>
        <begin position="927"/>
        <end position="946"/>
    </location>
</feature>
<dbReference type="STRING" id="7238.B4HZI6"/>
<feature type="compositionally biased region" description="Acidic residues" evidence="2">
    <location>
        <begin position="282"/>
        <end position="294"/>
    </location>
</feature>
<proteinExistence type="predicted"/>
<gene>
    <name evidence="4" type="primary">Dsec\GM12843</name>
    <name evidence="4" type="ORF">Dsec_GM12843</name>
</gene>
<organism evidence="5">
    <name type="scientific">Drosophila sechellia</name>
    <name type="common">Fruit fly</name>
    <dbReference type="NCBI Taxonomy" id="7238"/>
    <lineage>
        <taxon>Eukaryota</taxon>
        <taxon>Metazoa</taxon>
        <taxon>Ecdysozoa</taxon>
        <taxon>Arthropoda</taxon>
        <taxon>Hexapoda</taxon>
        <taxon>Insecta</taxon>
        <taxon>Pterygota</taxon>
        <taxon>Neoptera</taxon>
        <taxon>Endopterygota</taxon>
        <taxon>Diptera</taxon>
        <taxon>Brachycera</taxon>
        <taxon>Muscomorpha</taxon>
        <taxon>Ephydroidea</taxon>
        <taxon>Drosophilidae</taxon>
        <taxon>Drosophila</taxon>
        <taxon>Sophophora</taxon>
    </lineage>
</organism>
<evidence type="ECO:0000259" key="3">
    <source>
        <dbReference type="Pfam" id="PF12624"/>
    </source>
</evidence>
<dbReference type="OMA" id="MFNIESY"/>
<feature type="region of interest" description="Disordered" evidence="2">
    <location>
        <begin position="101"/>
        <end position="134"/>
    </location>
</feature>
<evidence type="ECO:0000256" key="1">
    <source>
        <dbReference type="ARBA" id="ARBA00022448"/>
    </source>
</evidence>
<dbReference type="EMBL" id="CH480819">
    <property type="protein sequence ID" value="EDW53443.1"/>
    <property type="molecule type" value="Genomic_DNA"/>
</dbReference>
<dbReference type="PANTHER" id="PTHR12517">
    <property type="entry name" value="VACUOLAR PROTEIN SORTING-ASSOCIATED PROTEIN 13B"/>
    <property type="match status" value="1"/>
</dbReference>
<name>B4HZI6_DROSE</name>
<dbReference type="InterPro" id="IPR026854">
    <property type="entry name" value="VPS13_N"/>
</dbReference>
<feature type="compositionally biased region" description="Polar residues" evidence="2">
    <location>
        <begin position="121"/>
        <end position="131"/>
    </location>
</feature>
<dbReference type="PANTHER" id="PTHR12517:SF0">
    <property type="entry name" value="INTERMEMBRANE LIPID TRANSFER PROTEIN VPS13B"/>
    <property type="match status" value="1"/>
</dbReference>
<dbReference type="PhylomeDB" id="B4HZI6"/>
<keyword evidence="5" id="KW-1185">Reference proteome</keyword>
<evidence type="ECO:0000256" key="2">
    <source>
        <dbReference type="SAM" id="MobiDB-lite"/>
    </source>
</evidence>
<dbReference type="InterPro" id="IPR039782">
    <property type="entry name" value="VPS13B"/>
</dbReference>
<dbReference type="Pfam" id="PF12624">
    <property type="entry name" value="VPS13_N"/>
    <property type="match status" value="1"/>
</dbReference>
<feature type="region of interest" description="Disordered" evidence="2">
    <location>
        <begin position="2770"/>
        <end position="2791"/>
    </location>
</feature>
<feature type="region of interest" description="Disordered" evidence="2">
    <location>
        <begin position="282"/>
        <end position="306"/>
    </location>
</feature>
<sequence>MFKLESYITPILLSYVAKYVKNFRDEDAQVSLWEGEVTFQNLDLRLEVLEEELNLPVELVSGHIHELSILVPWTKLMSEPVKIVINTIEFVAKLPDSESKQRRASFQREQRRKSKRESVEQPDQTKSPGPASSSSVVNKIINNISLQCHNIILKYVEDDIVVSMNVQTLNFSSAGEDWKPTMVDIHPVSVVMRKLLQVSDLTICLDKRNTAGRIEVCQEPVLYRCTLECRVLRKYNANTVSTTSTTRIGVFTKSLDINVSSLQFPMVMRLVKMLLELKPAEFEEDPQNSEDQEAVAEGSESQQGNESAGRSVFWWAWSLLPSFDTEAPSSSCETPTGHAFDLGVYAEELNFQLKNSEYFTDQSMGGIKRIRYTPILRISLGGLYYERTILKECDWANVKAGLSSMCMEPLGAYRSDDPVDRNLVNTQEFQQERSFIDKSLFDENYMFADRSWCSYNYADYVARNTDEYMLFRSPVLAFDVIEHRVPKPSSHPVAESQLRDLGVRIQYRLLSAGITFHFSQSFVQVKKVISDLIRPYDYPGYRSESMKDEDRGVPEPENKNSEMTIPDLEYLMGLVPTCNYKIELRNIVVQLYPRQQQDESSAMNQHQLTTTVRQSLLPYLQLKISLVEGTMCGPVNPVRLVQLITHLEDKPRDVVNACYNCFYFNVKNLALMIMNTTPDNGRCKLLNIPRVQVNWNRLLAPYLWRQNEAPLETAEIKSEIITLEFSKRELIVAKRLVPLISSFSGQDLCDLAHIVANVNVNSDVIKLQSVGSKLNLSYHKYHTHLAAVGSLHGVHTDAVHTKMNIRNVVLSTSKNANNKWLEMQCQFPLEEAHSEQEKIPGTVVCLWLEPFRITTDIYLLQFLNYSDNSGRKITKDKEVETDLESVNQSEPPITQSVSNYSTISASAMAFNDFPPRRISRNNSRKISVPEETVHLSSERDERHTEAEPLTIPVANKPQPSNFDTTDFVKRLTKIVVLVEIAQAKIDVCEVMMRKAPGDTDVKYTSICLPHMKVKSGNYEAIQRGNIRGVIPVASNTELLNWVFDLNEFYVYYRRANVTEMIVAPVRTTITLALSFKPSDKVDGSKGKEDKSANTCSINVHVDMSAINIFAQRVKLLHEHCLIISKIYGSLCPDEPASKWQTAKMKPRLEVYTGSAQNYPVIKEFLELDPNFEAPKVKSAPKSSVILFCQWTIPRISFEMQNSNDIKHSKIVMILEDLLLNIDKHSDFNKITTKIENFGLNYYEKEVDEEWGKIDDLHIKMLGDSTNLPLISVVITTVNLEDLYAKIGARNPHNKQHTISEVLIEVQPIEMVLNLDQITEFMDPICEVLEILGGSVSAQPANTPSSPVPSKITTVQDLPMVHLNSKGIYVYLPLSTGKESCSVLLLRIESIQLTPSLENPLVRQLVRPDIYQKAAELNMLSTPGALVEDRQYELSVRRVSLSTGNWKQTQEYRIEKTLASKHDNPAFEWNNQSQSTELDHMEIFKDFDFIMIYAPAISYSRFLVCGQSVEYNCATDFVASLNTDQISLISCIIVCAQRLGCIIDQPSFMSTQNFKAAVTRASIFNLNISVVKAGAEGEVDSERFNESVFATLPGQLGSSGIPPPLLTIKTEYDRLNQKEVDVELRKPILLRICENTIKQLASDVLRINTVLHETPCFNVRSQRPVPEGSQLRQMKMNCYNADRFHLSCDRITAKFYDEERTYKCSFVWLDVSTRIKFSSRPQKAVIRSNIGSFYVQSGEMMLLHPLLMRLSVDLVSEPWSEELLVNATLKLNYLHIDAGVFSILQLQKAQQGVNRIREHADREWQQFLRRRPLLATVRNVALCDLIKYTPSHESIERIKRPLKSNVEFYQDDLRAGAFQFVYLNSESVLPMPYQVQIIKKNYGIICWRYPQPRQMTSIHIYPVPMPIEYLQPDFKVDENNDFILHPKVLVGCMRIDTVFRAEKVPKLQWLLCCQDIELNFLNQTDSTGELPKQLNKYRLRQTTNISQTFLTVHVEDLQMHSSIYSRNDFSLQTEMRVRVECLDYGFLNMLDVLEPMKFSSYVRLSDYPRSLVQASFLVDKLRLNCGPHVIHTLLSSKYHWKEVLQQKDVRHAFMPKLVIVNRIQTPISFGQTNTVEKIPVNPGEMQLYHFRSCSHVQELTFFITNPKTLLVDSSDSVHIALKFEDEEKIHHLRVGEYCITLKLGKLSTTQIYILVKGQIELISMVPFNLVTEFREEEINYDESTAPEHLLLSKERSSYYQSVKRNADINMRLKLTAGLGRGRTGDIPLKTNNNLPWLVKVPTQYAQQFISIWVRILREDIKMDKAAEDFQPQKILICIWPIFEICNMLSCAVRATESTTGERSTIEAMGGSWALTTATTHATEHNVSFIFAGFLRESSKDEYSLMLRTMDWHKFFYYDPAEWTIENALHKLGKSSKRKWPLNDPEELRVSRMLDFENAFDVKYQTKATREFSCCQGLDVTAWGMFINGTGLQEDDGRRLFKLRSKFVFTNFTDVVLNALTLAMDHKETSTREEVEGYSISKKARRLVSSESTKNCLGNAMDVFYDLNAHKAPIRRNCDTAFVYFVCFSVGGSLEYSIPIPLAIPFTRRCFSLQAGHESIPLMITLIEKDNVHYLNVFRDTAPAIVISNHTNVKFIVAQTSASENSNVSCTNSEFVGRNFEWNQLVLPQSNCYYTPPQMYANFPDVEFTMCNLSLAVYKDKLCAKNKIAWSKPIRTDKSWQKFLHVPQHGDVKVVVCDKHRAIRLNIYYIAQQLEFSVKDLRSRLTKPENVLIPSQEQAAPRPDESLEQENDTKRVSLPNMVTCAHFNEECESKTQTRIKIFIKSFVFSLQTENRENDFLKTEVCNIYADDSMLIYDDDDDQRELRLQLPNLQVDNQLYSSGKYDFPVLLCAEKLYRRNCSLPQVYDLDYVYKQQAQRTPVCLFTFIFYQDEMQLQNVRCQIPPFRVYIEDAYLNQLLEALVECEPSHCVYSPPVEHDQILLRAGMTLLPDQVVAQSLYISEPLRLNSFTVEPLNLLLSVHTSSRLYIALDHSPLSFSRYERQQILTVPLRFGQSLGLHYLSGAIFGAGWVVGSLEILGSPSGLARSFSTGLRDFVSMPVQGLFRGPWGFLVGVTQGSASLLRNVTAGTVNSVTKLAGSVARNLDRLTLDAEHIELTEARRRARPQGFADGLTQGLTGLGISLLGAVGGLAHHTLEARSSVGVIAGLTKGIVGALTKPISGAAEMLALTGQGVLHTVGFNAMPQQVEPSFTRNVALHGSSNRIWSYLPEELSRGQMLFFSEIMLQISTQLRPALLFLTSSVLAIMQSDSEDLAFACPVSKVEVLADRDDPSKLYLSLKSERRDDFEGQLNYTNERIMKFLNASRLQSIANDSLNDLLQLHELDVDDRIQRQSQCIFFIKPNIGEHLIHYLKVISRIQH</sequence>
<dbReference type="HOGENOM" id="CLU_000174_1_0_1"/>
<feature type="domain" description="Chorein N-terminal" evidence="3">
    <location>
        <begin position="4"/>
        <end position="210"/>
    </location>
</feature>
<protein>
    <submittedName>
        <fullName evidence="4">GM12843</fullName>
    </submittedName>
</protein>
<dbReference type="Proteomes" id="UP000001292">
    <property type="component" value="Unassembled WGS sequence"/>
</dbReference>